<sequence>MILQLLIAHGRMPNAAIAQAASVAESTAHNRVNALTEAGVIRGIHAEVDLAAVGRPIEAMIQVQIQPTARSRLREEAERLANCPGVVEVFFLAGSRDLLVRVAVADAAALRDFVVNELNRWPTVAATETSMVLEHFRGTQMLVLSA</sequence>
<evidence type="ECO:0000256" key="1">
    <source>
        <dbReference type="ARBA" id="ARBA00023015"/>
    </source>
</evidence>
<evidence type="ECO:0000313" key="6">
    <source>
        <dbReference type="Proteomes" id="UP000749311"/>
    </source>
</evidence>
<dbReference type="InterPro" id="IPR000485">
    <property type="entry name" value="AsnC-type_HTH_dom"/>
</dbReference>
<keyword evidence="1" id="KW-0805">Transcription regulation</keyword>
<proteinExistence type="predicted"/>
<dbReference type="InterPro" id="IPR036390">
    <property type="entry name" value="WH_DNA-bd_sf"/>
</dbReference>
<dbReference type="Pfam" id="PF13412">
    <property type="entry name" value="HTH_24"/>
    <property type="match status" value="1"/>
</dbReference>
<dbReference type="SUPFAM" id="SSF46785">
    <property type="entry name" value="Winged helix' DNA-binding domain"/>
    <property type="match status" value="1"/>
</dbReference>
<dbReference type="InterPro" id="IPR011008">
    <property type="entry name" value="Dimeric_a/b-barrel"/>
</dbReference>
<dbReference type="EMBL" id="JAAMOZ010000002">
    <property type="protein sequence ID" value="NIH58204.1"/>
    <property type="molecule type" value="Genomic_DNA"/>
</dbReference>
<dbReference type="Pfam" id="PF01037">
    <property type="entry name" value="AsnC_trans_reg"/>
    <property type="match status" value="1"/>
</dbReference>
<accession>A0ABX0SII2</accession>
<evidence type="ECO:0000256" key="2">
    <source>
        <dbReference type="ARBA" id="ARBA00023125"/>
    </source>
</evidence>
<evidence type="ECO:0000259" key="4">
    <source>
        <dbReference type="PROSITE" id="PS50956"/>
    </source>
</evidence>
<dbReference type="SMART" id="SM00344">
    <property type="entry name" value="HTH_ASNC"/>
    <property type="match status" value="1"/>
</dbReference>
<organism evidence="5 6">
    <name type="scientific">Brooklawnia cerclae</name>
    <dbReference type="NCBI Taxonomy" id="349934"/>
    <lineage>
        <taxon>Bacteria</taxon>
        <taxon>Bacillati</taxon>
        <taxon>Actinomycetota</taxon>
        <taxon>Actinomycetes</taxon>
        <taxon>Propionibacteriales</taxon>
        <taxon>Propionibacteriaceae</taxon>
        <taxon>Brooklawnia</taxon>
    </lineage>
</organism>
<dbReference type="Proteomes" id="UP000749311">
    <property type="component" value="Unassembled WGS sequence"/>
</dbReference>
<dbReference type="PANTHER" id="PTHR30154">
    <property type="entry name" value="LEUCINE-RESPONSIVE REGULATORY PROTEIN"/>
    <property type="match status" value="1"/>
</dbReference>
<comment type="caution">
    <text evidence="5">The sequence shown here is derived from an EMBL/GenBank/DDBJ whole genome shotgun (WGS) entry which is preliminary data.</text>
</comment>
<feature type="domain" description="HTH asnC-type" evidence="4">
    <location>
        <begin position="1"/>
        <end position="56"/>
    </location>
</feature>
<keyword evidence="6" id="KW-1185">Reference proteome</keyword>
<evidence type="ECO:0000313" key="5">
    <source>
        <dbReference type="EMBL" id="NIH58204.1"/>
    </source>
</evidence>
<protein>
    <submittedName>
        <fullName evidence="5">DNA-binding Lrp family transcriptional regulator</fullName>
    </submittedName>
</protein>
<dbReference type="Gene3D" id="1.10.10.10">
    <property type="entry name" value="Winged helix-like DNA-binding domain superfamily/Winged helix DNA-binding domain"/>
    <property type="match status" value="1"/>
</dbReference>
<dbReference type="GO" id="GO:0003677">
    <property type="term" value="F:DNA binding"/>
    <property type="evidence" value="ECO:0007669"/>
    <property type="project" value="UniProtKB-KW"/>
</dbReference>
<dbReference type="Gene3D" id="3.30.70.920">
    <property type="match status" value="1"/>
</dbReference>
<name>A0ABX0SII2_9ACTN</name>
<dbReference type="PANTHER" id="PTHR30154:SF54">
    <property type="entry name" value="POSSIBLE TRANSCRIPTIONAL REGULATORY PROTEIN (PROBABLY LRP_ASNC-FAMILY)"/>
    <property type="match status" value="1"/>
</dbReference>
<dbReference type="SUPFAM" id="SSF54909">
    <property type="entry name" value="Dimeric alpha+beta barrel"/>
    <property type="match status" value="1"/>
</dbReference>
<keyword evidence="2 5" id="KW-0238">DNA-binding</keyword>
<evidence type="ECO:0000256" key="3">
    <source>
        <dbReference type="ARBA" id="ARBA00023163"/>
    </source>
</evidence>
<dbReference type="InterPro" id="IPR019888">
    <property type="entry name" value="Tscrpt_reg_AsnC-like"/>
</dbReference>
<dbReference type="PROSITE" id="PS50956">
    <property type="entry name" value="HTH_ASNC_2"/>
    <property type="match status" value="1"/>
</dbReference>
<dbReference type="InterPro" id="IPR036388">
    <property type="entry name" value="WH-like_DNA-bd_sf"/>
</dbReference>
<dbReference type="InterPro" id="IPR019887">
    <property type="entry name" value="Tscrpt_reg_AsnC/Lrp_C"/>
</dbReference>
<reference evidence="5 6" key="1">
    <citation type="submission" date="2020-02" db="EMBL/GenBank/DDBJ databases">
        <title>Sequencing the genomes of 1000 actinobacteria strains.</title>
        <authorList>
            <person name="Klenk H.-P."/>
        </authorList>
    </citation>
    <scope>NUCLEOTIDE SEQUENCE [LARGE SCALE GENOMIC DNA]</scope>
    <source>
        <strain evidence="5 6">DSM 19609</strain>
    </source>
</reference>
<gene>
    <name evidence="5" type="ORF">FB473_002896</name>
</gene>
<keyword evidence="3" id="KW-0804">Transcription</keyword>